<evidence type="ECO:0000256" key="1">
    <source>
        <dbReference type="SAM" id="MobiDB-lite"/>
    </source>
</evidence>
<keyword evidence="3" id="KW-1185">Reference proteome</keyword>
<feature type="region of interest" description="Disordered" evidence="1">
    <location>
        <begin position="87"/>
        <end position="122"/>
    </location>
</feature>
<dbReference type="InterPro" id="IPR042566">
    <property type="entry name" value="L1_C"/>
</dbReference>
<dbReference type="EMBL" id="JANPWB010000004">
    <property type="protein sequence ID" value="KAJ1193803.1"/>
    <property type="molecule type" value="Genomic_DNA"/>
</dbReference>
<dbReference type="Proteomes" id="UP001066276">
    <property type="component" value="Chromosome 2_2"/>
</dbReference>
<protein>
    <submittedName>
        <fullName evidence="2">Uncharacterized protein</fullName>
    </submittedName>
</protein>
<evidence type="ECO:0000313" key="3">
    <source>
        <dbReference type="Proteomes" id="UP001066276"/>
    </source>
</evidence>
<proteinExistence type="predicted"/>
<evidence type="ECO:0000313" key="2">
    <source>
        <dbReference type="EMBL" id="KAJ1193803.1"/>
    </source>
</evidence>
<comment type="caution">
    <text evidence="2">The sequence shown here is derived from an EMBL/GenBank/DDBJ whole genome shotgun (WGS) entry which is preliminary data.</text>
</comment>
<organism evidence="2 3">
    <name type="scientific">Pleurodeles waltl</name>
    <name type="common">Iberian ribbed newt</name>
    <dbReference type="NCBI Taxonomy" id="8319"/>
    <lineage>
        <taxon>Eukaryota</taxon>
        <taxon>Metazoa</taxon>
        <taxon>Chordata</taxon>
        <taxon>Craniata</taxon>
        <taxon>Vertebrata</taxon>
        <taxon>Euteleostomi</taxon>
        <taxon>Amphibia</taxon>
        <taxon>Batrachia</taxon>
        <taxon>Caudata</taxon>
        <taxon>Salamandroidea</taxon>
        <taxon>Salamandridae</taxon>
        <taxon>Pleurodelinae</taxon>
        <taxon>Pleurodeles</taxon>
    </lineage>
</organism>
<name>A0AAV7UXH8_PLEWA</name>
<dbReference type="Gene3D" id="3.30.250.20">
    <property type="entry name" value="L1 transposable element, C-terminal domain"/>
    <property type="match status" value="1"/>
</dbReference>
<sequence>MVLTETRSLAEIRVDSTKVMFFPDYTIAAQKQCNNFLAVKRRLRDLGLMYSLLFPARLCVVAAGTTHFFAMPEEAWHWIEDPSGGPGRSGWFGLPGSSGSRQSQKGLCKRRTSPGVSLTAVPDLEQRIQEQRNAV</sequence>
<gene>
    <name evidence="2" type="ORF">NDU88_003099</name>
</gene>
<reference evidence="2" key="1">
    <citation type="journal article" date="2022" name="bioRxiv">
        <title>Sequencing and chromosome-scale assembly of the giantPleurodeles waltlgenome.</title>
        <authorList>
            <person name="Brown T."/>
            <person name="Elewa A."/>
            <person name="Iarovenko S."/>
            <person name="Subramanian E."/>
            <person name="Araus A.J."/>
            <person name="Petzold A."/>
            <person name="Susuki M."/>
            <person name="Suzuki K.-i.T."/>
            <person name="Hayashi T."/>
            <person name="Toyoda A."/>
            <person name="Oliveira C."/>
            <person name="Osipova E."/>
            <person name="Leigh N.D."/>
            <person name="Simon A."/>
            <person name="Yun M.H."/>
        </authorList>
    </citation>
    <scope>NUCLEOTIDE SEQUENCE</scope>
    <source>
        <strain evidence="2">20211129_DDA</strain>
        <tissue evidence="2">Liver</tissue>
    </source>
</reference>
<accession>A0AAV7UXH8</accession>
<dbReference type="AlphaFoldDB" id="A0AAV7UXH8"/>